<gene>
    <name evidence="7" type="primary">tmem74b</name>
</gene>
<evidence type="ECO:0000313" key="7">
    <source>
        <dbReference type="RefSeq" id="XP_053539570.1"/>
    </source>
</evidence>
<reference evidence="7" key="2">
    <citation type="submission" date="2025-08" db="UniProtKB">
        <authorList>
            <consortium name="RefSeq"/>
        </authorList>
    </citation>
    <scope>IDENTIFICATION</scope>
    <source>
        <tissue evidence="7">Blood</tissue>
    </source>
</reference>
<dbReference type="AlphaFoldDB" id="A0A9F7R6D0"/>
<keyword evidence="6" id="KW-1185">Reference proteome</keyword>
<dbReference type="CTD" id="55321"/>
<keyword evidence="4" id="KW-0238">DNA-binding</keyword>
<dbReference type="GO" id="GO:0008270">
    <property type="term" value="F:zinc ion binding"/>
    <property type="evidence" value="ECO:0007669"/>
    <property type="project" value="UniProtKB-KW"/>
</dbReference>
<dbReference type="GeneID" id="108271806"/>
<dbReference type="InterPro" id="IPR006612">
    <property type="entry name" value="THAP_Znf"/>
</dbReference>
<proteinExistence type="predicted"/>
<keyword evidence="1" id="KW-0479">Metal-binding</keyword>
<dbReference type="RefSeq" id="XP_053539570.1">
    <property type="nucleotide sequence ID" value="XM_053683595.1"/>
</dbReference>
<protein>
    <submittedName>
        <fullName evidence="7">Uncharacterized protein tmem74b isoform X2</fullName>
    </submittedName>
</protein>
<evidence type="ECO:0000259" key="5">
    <source>
        <dbReference type="Pfam" id="PF05485"/>
    </source>
</evidence>
<evidence type="ECO:0000256" key="3">
    <source>
        <dbReference type="ARBA" id="ARBA00022833"/>
    </source>
</evidence>
<name>A0A9F7R6D0_ICTPU</name>
<evidence type="ECO:0000256" key="4">
    <source>
        <dbReference type="ARBA" id="ARBA00023125"/>
    </source>
</evidence>
<evidence type="ECO:0000256" key="2">
    <source>
        <dbReference type="ARBA" id="ARBA00022771"/>
    </source>
</evidence>
<dbReference type="GO" id="GO:0003677">
    <property type="term" value="F:DNA binding"/>
    <property type="evidence" value="ECO:0007669"/>
    <property type="project" value="UniProtKB-KW"/>
</dbReference>
<evidence type="ECO:0000313" key="6">
    <source>
        <dbReference type="Proteomes" id="UP000221080"/>
    </source>
</evidence>
<dbReference type="Proteomes" id="UP000221080">
    <property type="component" value="Chromosome 11"/>
</dbReference>
<sequence length="141" mass="15587">MLCDWRSSGPEVVVHRRGQCKKLTGKRRKKWLVNLRLRSGGAESDNARVCSDHFVKSCNGTTVFQTVPLSTRESTGHSPKRIEDHQERHCRSFDAVLGSVKTSWMNCCCALGRILEGSLLCRVFPFGGNGCQCGSLGCLSL</sequence>
<evidence type="ECO:0000256" key="1">
    <source>
        <dbReference type="ARBA" id="ARBA00022723"/>
    </source>
</evidence>
<feature type="domain" description="THAP-type" evidence="5">
    <location>
        <begin position="26"/>
        <end position="62"/>
    </location>
</feature>
<reference evidence="6" key="1">
    <citation type="journal article" date="2016" name="Nat. Commun.">
        <title>The channel catfish genome sequence provides insights into the evolution of scale formation in teleosts.</title>
        <authorList>
            <person name="Liu Z."/>
            <person name="Liu S."/>
            <person name="Yao J."/>
            <person name="Bao L."/>
            <person name="Zhang J."/>
            <person name="Li Y."/>
            <person name="Jiang C."/>
            <person name="Sun L."/>
            <person name="Wang R."/>
            <person name="Zhang Y."/>
            <person name="Zhou T."/>
            <person name="Zeng Q."/>
            <person name="Fu Q."/>
            <person name="Gao S."/>
            <person name="Li N."/>
            <person name="Koren S."/>
            <person name="Jiang Y."/>
            <person name="Zimin A."/>
            <person name="Xu P."/>
            <person name="Phillippy A.M."/>
            <person name="Geng X."/>
            <person name="Song L."/>
            <person name="Sun F."/>
            <person name="Li C."/>
            <person name="Wang X."/>
            <person name="Chen A."/>
            <person name="Jin Y."/>
            <person name="Yuan Z."/>
            <person name="Yang Y."/>
            <person name="Tan S."/>
            <person name="Peatman E."/>
            <person name="Lu J."/>
            <person name="Qin Z."/>
            <person name="Dunham R."/>
            <person name="Li Z."/>
            <person name="Sonstegard T."/>
            <person name="Feng J."/>
            <person name="Danzmann R.G."/>
            <person name="Schroeder S."/>
            <person name="Scheffler B."/>
            <person name="Duke M.V."/>
            <person name="Ballard L."/>
            <person name="Kucuktas H."/>
            <person name="Kaltenboeck L."/>
            <person name="Liu H."/>
            <person name="Armbruster J."/>
            <person name="Xie Y."/>
            <person name="Kirby M.L."/>
            <person name="Tian Y."/>
            <person name="Flanagan M.E."/>
            <person name="Mu W."/>
            <person name="Waldbieser G.C."/>
        </authorList>
    </citation>
    <scope>NUCLEOTIDE SEQUENCE [LARGE SCALE GENOMIC DNA]</scope>
    <source>
        <strain evidence="6">SDA103</strain>
    </source>
</reference>
<keyword evidence="3" id="KW-0862">Zinc</keyword>
<organism evidence="6 7">
    <name type="scientific">Ictalurus punctatus</name>
    <name type="common">Channel catfish</name>
    <name type="synonym">Silurus punctatus</name>
    <dbReference type="NCBI Taxonomy" id="7998"/>
    <lineage>
        <taxon>Eukaryota</taxon>
        <taxon>Metazoa</taxon>
        <taxon>Chordata</taxon>
        <taxon>Craniata</taxon>
        <taxon>Vertebrata</taxon>
        <taxon>Euteleostomi</taxon>
        <taxon>Actinopterygii</taxon>
        <taxon>Neopterygii</taxon>
        <taxon>Teleostei</taxon>
        <taxon>Ostariophysi</taxon>
        <taxon>Siluriformes</taxon>
        <taxon>Ictaluridae</taxon>
        <taxon>Ictalurus</taxon>
    </lineage>
</organism>
<keyword evidence="2" id="KW-0863">Zinc-finger</keyword>
<dbReference type="Pfam" id="PF05485">
    <property type="entry name" value="THAP"/>
    <property type="match status" value="1"/>
</dbReference>
<accession>A0A9F7R6D0</accession>